<protein>
    <submittedName>
        <fullName evidence="1">Uncharacterized protein</fullName>
    </submittedName>
</protein>
<organism evidence="1 2">
    <name type="scientific">Vitis vinifera</name>
    <name type="common">Grape</name>
    <dbReference type="NCBI Taxonomy" id="29760"/>
    <lineage>
        <taxon>Eukaryota</taxon>
        <taxon>Viridiplantae</taxon>
        <taxon>Streptophyta</taxon>
        <taxon>Embryophyta</taxon>
        <taxon>Tracheophyta</taxon>
        <taxon>Spermatophyta</taxon>
        <taxon>Magnoliopsida</taxon>
        <taxon>eudicotyledons</taxon>
        <taxon>Gunneridae</taxon>
        <taxon>Pentapetalae</taxon>
        <taxon>rosids</taxon>
        <taxon>Vitales</taxon>
        <taxon>Vitaceae</taxon>
        <taxon>Viteae</taxon>
        <taxon>Vitis</taxon>
    </lineage>
</organism>
<dbReference type="InParanoid" id="D7TTQ5"/>
<accession>D7TTQ5</accession>
<dbReference type="EMBL" id="FN596247">
    <property type="protein sequence ID" value="CBI33820.3"/>
    <property type="molecule type" value="Genomic_DNA"/>
</dbReference>
<evidence type="ECO:0000313" key="2">
    <source>
        <dbReference type="Proteomes" id="UP000009183"/>
    </source>
</evidence>
<sequence>MAPETGEIVCQTIRMITQAREDLTWNDPLLCADPKIIKRSITLRSSSCLLRTQGYRGTIYRIILMALRQWRLQWHQKTASNGA</sequence>
<dbReference type="HOGENOM" id="CLU_2547221_0_0_1"/>
<dbReference type="PaxDb" id="29760-VIT_02s0012g02210.t01"/>
<evidence type="ECO:0000313" key="1">
    <source>
        <dbReference type="EMBL" id="CBI33820.3"/>
    </source>
</evidence>
<dbReference type="AlphaFoldDB" id="D7TTQ5"/>
<reference evidence="2" key="1">
    <citation type="journal article" date="2007" name="Nature">
        <title>The grapevine genome sequence suggests ancestral hexaploidization in major angiosperm phyla.</title>
        <authorList>
            <consortium name="The French-Italian Public Consortium for Grapevine Genome Characterization."/>
            <person name="Jaillon O."/>
            <person name="Aury J.-M."/>
            <person name="Noel B."/>
            <person name="Policriti A."/>
            <person name="Clepet C."/>
            <person name="Casagrande A."/>
            <person name="Choisne N."/>
            <person name="Aubourg S."/>
            <person name="Vitulo N."/>
            <person name="Jubin C."/>
            <person name="Vezzi A."/>
            <person name="Legeai F."/>
            <person name="Hugueney P."/>
            <person name="Dasilva C."/>
            <person name="Horner D."/>
            <person name="Mica E."/>
            <person name="Jublot D."/>
            <person name="Poulain J."/>
            <person name="Bruyere C."/>
            <person name="Billault A."/>
            <person name="Segurens B."/>
            <person name="Gouyvenoux M."/>
            <person name="Ugarte E."/>
            <person name="Cattonaro F."/>
            <person name="Anthouard V."/>
            <person name="Vico V."/>
            <person name="Del Fabbro C."/>
            <person name="Alaux M."/>
            <person name="Di Gaspero G."/>
            <person name="Dumas V."/>
            <person name="Felice N."/>
            <person name="Paillard S."/>
            <person name="Juman I."/>
            <person name="Moroldo M."/>
            <person name="Scalabrin S."/>
            <person name="Canaguier A."/>
            <person name="Le Clainche I."/>
            <person name="Malacrida G."/>
            <person name="Durand E."/>
            <person name="Pesole G."/>
            <person name="Laucou V."/>
            <person name="Chatelet P."/>
            <person name="Merdinoglu D."/>
            <person name="Delledonne M."/>
            <person name="Pezzotti M."/>
            <person name="Lecharny A."/>
            <person name="Scarpelli C."/>
            <person name="Artiguenave F."/>
            <person name="Pe M.E."/>
            <person name="Valle G."/>
            <person name="Morgante M."/>
            <person name="Caboche M."/>
            <person name="Adam-Blondon A.-F."/>
            <person name="Weissenbach J."/>
            <person name="Quetier F."/>
            <person name="Wincker P."/>
        </authorList>
    </citation>
    <scope>NUCLEOTIDE SEQUENCE [LARGE SCALE GENOMIC DNA]</scope>
    <source>
        <strain evidence="2">cv. Pinot noir / PN40024</strain>
    </source>
</reference>
<name>D7TTQ5_VITVI</name>
<proteinExistence type="predicted"/>
<dbReference type="Proteomes" id="UP000009183">
    <property type="component" value="Chromosome 2"/>
</dbReference>
<gene>
    <name evidence="1" type="ordered locus">VIT_02s0012g02210</name>
</gene>
<keyword evidence="2" id="KW-1185">Reference proteome</keyword>